<evidence type="ECO:0000313" key="2">
    <source>
        <dbReference type="EMBL" id="KKM86623.1"/>
    </source>
</evidence>
<dbReference type="AlphaFoldDB" id="A0A0F9KY30"/>
<dbReference type="EMBL" id="LAZR01007224">
    <property type="protein sequence ID" value="KKM86623.1"/>
    <property type="molecule type" value="Genomic_DNA"/>
</dbReference>
<proteinExistence type="predicted"/>
<feature type="non-terminal residue" evidence="2">
    <location>
        <position position="1"/>
    </location>
</feature>
<evidence type="ECO:0000256" key="1">
    <source>
        <dbReference type="SAM" id="MobiDB-lite"/>
    </source>
</evidence>
<protein>
    <submittedName>
        <fullName evidence="2">Uncharacterized protein</fullName>
    </submittedName>
</protein>
<gene>
    <name evidence="2" type="ORF">LCGC14_1277100</name>
</gene>
<sequence>HWVDQTRGERRERKVEKRKKRMHQGKLVKLLHRLTMQRAGVPEDPTARR</sequence>
<reference evidence="2" key="1">
    <citation type="journal article" date="2015" name="Nature">
        <title>Complex archaea that bridge the gap between prokaryotes and eukaryotes.</title>
        <authorList>
            <person name="Spang A."/>
            <person name="Saw J.H."/>
            <person name="Jorgensen S.L."/>
            <person name="Zaremba-Niedzwiedzka K."/>
            <person name="Martijn J."/>
            <person name="Lind A.E."/>
            <person name="van Eijk R."/>
            <person name="Schleper C."/>
            <person name="Guy L."/>
            <person name="Ettema T.J."/>
        </authorList>
    </citation>
    <scope>NUCLEOTIDE SEQUENCE</scope>
</reference>
<accession>A0A0F9KY30</accession>
<name>A0A0F9KY30_9ZZZZ</name>
<feature type="region of interest" description="Disordered" evidence="1">
    <location>
        <begin position="1"/>
        <end position="24"/>
    </location>
</feature>
<comment type="caution">
    <text evidence="2">The sequence shown here is derived from an EMBL/GenBank/DDBJ whole genome shotgun (WGS) entry which is preliminary data.</text>
</comment>
<organism evidence="2">
    <name type="scientific">marine sediment metagenome</name>
    <dbReference type="NCBI Taxonomy" id="412755"/>
    <lineage>
        <taxon>unclassified sequences</taxon>
        <taxon>metagenomes</taxon>
        <taxon>ecological metagenomes</taxon>
    </lineage>
</organism>
<feature type="compositionally biased region" description="Basic and acidic residues" evidence="1">
    <location>
        <begin position="1"/>
        <end position="15"/>
    </location>
</feature>